<protein>
    <submittedName>
        <fullName evidence="1">Uncharacterized protein</fullName>
    </submittedName>
</protein>
<dbReference type="Proteomes" id="UP000660339">
    <property type="component" value="Unassembled WGS sequence"/>
</dbReference>
<name>A0A8J3PEF6_9ACTN</name>
<sequence>MSPGHRLPVTVRTPLRIGAATVWVDPEAGTVRCEAMNRVRTLLAGLDPASYLVAGPREAIVATAASGRALSFAVTGGAPAALGARPKPDWCEAVEQTLPAPQEQVTGWLEVGVRDHAGTWHCSIPQGNLPRLQALLARRGHPLVYITRIQVDADDR</sequence>
<dbReference type="AlphaFoldDB" id="A0A8J3PEF6"/>
<dbReference type="RefSeq" id="WP_166377903.1">
    <property type="nucleotide sequence ID" value="NZ_BAAATT010000007.1"/>
</dbReference>
<comment type="caution">
    <text evidence="1">The sequence shown here is derived from an EMBL/GenBank/DDBJ whole genome shotgun (WGS) entry which is preliminary data.</text>
</comment>
<accession>A0A8J3PEF6</accession>
<gene>
    <name evidence="1" type="ORF">Cme02nite_28830</name>
</gene>
<keyword evidence="2" id="KW-1185">Reference proteome</keyword>
<evidence type="ECO:0000313" key="1">
    <source>
        <dbReference type="EMBL" id="GIG14551.1"/>
    </source>
</evidence>
<proteinExistence type="predicted"/>
<evidence type="ECO:0000313" key="2">
    <source>
        <dbReference type="Proteomes" id="UP000660339"/>
    </source>
</evidence>
<dbReference type="EMBL" id="BONJ01000014">
    <property type="protein sequence ID" value="GIG14551.1"/>
    <property type="molecule type" value="Genomic_DNA"/>
</dbReference>
<reference evidence="1" key="1">
    <citation type="submission" date="2021-01" db="EMBL/GenBank/DDBJ databases">
        <title>Whole genome shotgun sequence of Catellatospora methionotrophica NBRC 14553.</title>
        <authorList>
            <person name="Komaki H."/>
            <person name="Tamura T."/>
        </authorList>
    </citation>
    <scope>NUCLEOTIDE SEQUENCE</scope>
    <source>
        <strain evidence="1">NBRC 14553</strain>
    </source>
</reference>
<organism evidence="1 2">
    <name type="scientific">Catellatospora methionotrophica</name>
    <dbReference type="NCBI Taxonomy" id="121620"/>
    <lineage>
        <taxon>Bacteria</taxon>
        <taxon>Bacillati</taxon>
        <taxon>Actinomycetota</taxon>
        <taxon>Actinomycetes</taxon>
        <taxon>Micromonosporales</taxon>
        <taxon>Micromonosporaceae</taxon>
        <taxon>Catellatospora</taxon>
    </lineage>
</organism>